<reference evidence="3" key="2">
    <citation type="submission" date="2023-05" db="EMBL/GenBank/DDBJ databases">
        <authorList>
            <consortium name="Lawrence Berkeley National Laboratory"/>
            <person name="Steindorff A."/>
            <person name="Hensen N."/>
            <person name="Bonometti L."/>
            <person name="Westerberg I."/>
            <person name="Brannstrom I.O."/>
            <person name="Guillou S."/>
            <person name="Cros-Aarteil S."/>
            <person name="Calhoun S."/>
            <person name="Haridas S."/>
            <person name="Kuo A."/>
            <person name="Mondo S."/>
            <person name="Pangilinan J."/>
            <person name="Riley R."/>
            <person name="Labutti K."/>
            <person name="Andreopoulos B."/>
            <person name="Lipzen A."/>
            <person name="Chen C."/>
            <person name="Yanf M."/>
            <person name="Daum C."/>
            <person name="Ng V."/>
            <person name="Clum A."/>
            <person name="Ohm R."/>
            <person name="Martin F."/>
            <person name="Silar P."/>
            <person name="Natvig D."/>
            <person name="Lalanne C."/>
            <person name="Gautier V."/>
            <person name="Ament-Velasquez S.L."/>
            <person name="Kruys A."/>
            <person name="Hutchinson M.I."/>
            <person name="Powell A.J."/>
            <person name="Barry K."/>
            <person name="Miller A.N."/>
            <person name="Grigoriev I.V."/>
            <person name="Debuchy R."/>
            <person name="Gladieux P."/>
            <person name="Thoren M.H."/>
            <person name="Johannesson H."/>
        </authorList>
    </citation>
    <scope>NUCLEOTIDE SEQUENCE</scope>
    <source>
        <strain evidence="3">CBS 359.72</strain>
    </source>
</reference>
<protein>
    <submittedName>
        <fullName evidence="3">Uncharacterized protein</fullName>
    </submittedName>
</protein>
<feature type="region of interest" description="Disordered" evidence="1">
    <location>
        <begin position="1"/>
        <end position="158"/>
    </location>
</feature>
<dbReference type="EMBL" id="MU857626">
    <property type="protein sequence ID" value="KAK4249240.1"/>
    <property type="molecule type" value="Genomic_DNA"/>
</dbReference>
<gene>
    <name evidence="3" type="ORF">C7999DRAFT_12921</name>
</gene>
<feature type="compositionally biased region" description="Pro residues" evidence="1">
    <location>
        <begin position="68"/>
        <end position="78"/>
    </location>
</feature>
<reference evidence="3" key="1">
    <citation type="journal article" date="2023" name="Mol. Phylogenet. Evol.">
        <title>Genome-scale phylogeny and comparative genomics of the fungal order Sordariales.</title>
        <authorList>
            <person name="Hensen N."/>
            <person name="Bonometti L."/>
            <person name="Westerberg I."/>
            <person name="Brannstrom I.O."/>
            <person name="Guillou S."/>
            <person name="Cros-Aarteil S."/>
            <person name="Calhoun S."/>
            <person name="Haridas S."/>
            <person name="Kuo A."/>
            <person name="Mondo S."/>
            <person name="Pangilinan J."/>
            <person name="Riley R."/>
            <person name="LaButti K."/>
            <person name="Andreopoulos B."/>
            <person name="Lipzen A."/>
            <person name="Chen C."/>
            <person name="Yan M."/>
            <person name="Daum C."/>
            <person name="Ng V."/>
            <person name="Clum A."/>
            <person name="Steindorff A."/>
            <person name="Ohm R.A."/>
            <person name="Martin F."/>
            <person name="Silar P."/>
            <person name="Natvig D.O."/>
            <person name="Lalanne C."/>
            <person name="Gautier V."/>
            <person name="Ament-Velasquez S.L."/>
            <person name="Kruys A."/>
            <person name="Hutchinson M.I."/>
            <person name="Powell A.J."/>
            <person name="Barry K."/>
            <person name="Miller A.N."/>
            <person name="Grigoriev I.V."/>
            <person name="Debuchy R."/>
            <person name="Gladieux P."/>
            <person name="Hiltunen Thoren M."/>
            <person name="Johannesson H."/>
        </authorList>
    </citation>
    <scope>NUCLEOTIDE SEQUENCE</scope>
    <source>
        <strain evidence="3">CBS 359.72</strain>
    </source>
</reference>
<accession>A0AAN7CVR7</accession>
<evidence type="ECO:0000313" key="4">
    <source>
        <dbReference type="Proteomes" id="UP001303647"/>
    </source>
</evidence>
<name>A0AAN7CVR7_9PEZI</name>
<evidence type="ECO:0000313" key="3">
    <source>
        <dbReference type="EMBL" id="KAK4249240.1"/>
    </source>
</evidence>
<keyword evidence="4" id="KW-1185">Reference proteome</keyword>
<dbReference type="Proteomes" id="UP001303647">
    <property type="component" value="Unassembled WGS sequence"/>
</dbReference>
<proteinExistence type="predicted"/>
<feature type="compositionally biased region" description="Polar residues" evidence="1">
    <location>
        <begin position="29"/>
        <end position="38"/>
    </location>
</feature>
<keyword evidence="2" id="KW-0472">Membrane</keyword>
<comment type="caution">
    <text evidence="3">The sequence shown here is derived from an EMBL/GenBank/DDBJ whole genome shotgun (WGS) entry which is preliminary data.</text>
</comment>
<feature type="compositionally biased region" description="Basic and acidic residues" evidence="1">
    <location>
        <begin position="13"/>
        <end position="28"/>
    </location>
</feature>
<organism evidence="3 4">
    <name type="scientific">Corynascus novoguineensis</name>
    <dbReference type="NCBI Taxonomy" id="1126955"/>
    <lineage>
        <taxon>Eukaryota</taxon>
        <taxon>Fungi</taxon>
        <taxon>Dikarya</taxon>
        <taxon>Ascomycota</taxon>
        <taxon>Pezizomycotina</taxon>
        <taxon>Sordariomycetes</taxon>
        <taxon>Sordariomycetidae</taxon>
        <taxon>Sordariales</taxon>
        <taxon>Chaetomiaceae</taxon>
        <taxon>Corynascus</taxon>
    </lineage>
</organism>
<sequence>MALQQSNPQPPLDRYEPNDHIEPSRPSHSEPTFNSSTLPYRPHPENSETTDPSHRHHSGNELPTTGSYPPPPSAPGPAPLNTSSSTSYNNYHNNTANSAQPLAYVSPRPISGPGPEYSKSELPRVHPSHAAAPTTYPPPNSYGHASTNLPPTQPPAANVVYNLTNGTTTSTDIRAGRASVESALRELLAARRQRVMVHRVDGTSGKPNLAAEVEERVRAQTGLVLSGLRGLQERVDAVVARAHGERWRRWGIGGVIASIIPLVKRLFRRRRDGSDDDDESSNRTEYAFKKSKSLVSRILAAAHRPGLGTVAFFVFAVLYIFQNEVSLRVSRTVSKRLKRLVTKIEDGREELTENDVKVLQGWRWRVLAWSE</sequence>
<evidence type="ECO:0000256" key="1">
    <source>
        <dbReference type="SAM" id="MobiDB-lite"/>
    </source>
</evidence>
<feature type="compositionally biased region" description="Low complexity" evidence="1">
    <location>
        <begin position="79"/>
        <end position="99"/>
    </location>
</feature>
<keyword evidence="2" id="KW-1133">Transmembrane helix</keyword>
<dbReference type="AlphaFoldDB" id="A0AAN7CVR7"/>
<feature type="transmembrane region" description="Helical" evidence="2">
    <location>
        <begin position="298"/>
        <end position="321"/>
    </location>
</feature>
<keyword evidence="2" id="KW-0812">Transmembrane</keyword>
<evidence type="ECO:0000256" key="2">
    <source>
        <dbReference type="SAM" id="Phobius"/>
    </source>
</evidence>